<dbReference type="RefSeq" id="WP_281243991.1">
    <property type="nucleotide sequence ID" value="NZ_FNZA01000002.1"/>
</dbReference>
<evidence type="ECO:0000313" key="2">
    <source>
        <dbReference type="Proteomes" id="UP000199223"/>
    </source>
</evidence>
<accession>A0A1H6U5U4</accession>
<proteinExistence type="predicted"/>
<sequence>MTPALRFVLTLLAALGLGAGTMMRFTVALFAGAGARSRGTS</sequence>
<reference evidence="2" key="1">
    <citation type="submission" date="2016-10" db="EMBL/GenBank/DDBJ databases">
        <authorList>
            <person name="Varghese N."/>
            <person name="Submissions S."/>
        </authorList>
    </citation>
    <scope>NUCLEOTIDE SEQUENCE [LARGE SCALE GENOMIC DNA]</scope>
    <source>
        <strain evidence="2">CGMCC 1.10218</strain>
    </source>
</reference>
<protein>
    <submittedName>
        <fullName evidence="1">Uncharacterized protein</fullName>
    </submittedName>
</protein>
<name>A0A1H6U5U4_9DEIO</name>
<organism evidence="1 2">
    <name type="scientific">Deinococcus reticulitermitis</name>
    <dbReference type="NCBI Taxonomy" id="856736"/>
    <lineage>
        <taxon>Bacteria</taxon>
        <taxon>Thermotogati</taxon>
        <taxon>Deinococcota</taxon>
        <taxon>Deinococci</taxon>
        <taxon>Deinococcales</taxon>
        <taxon>Deinococcaceae</taxon>
        <taxon>Deinococcus</taxon>
    </lineage>
</organism>
<evidence type="ECO:0000313" key="1">
    <source>
        <dbReference type="EMBL" id="SEI87681.1"/>
    </source>
</evidence>
<dbReference type="AlphaFoldDB" id="A0A1H6U5U4"/>
<dbReference type="Proteomes" id="UP000199223">
    <property type="component" value="Unassembled WGS sequence"/>
</dbReference>
<keyword evidence="2" id="KW-1185">Reference proteome</keyword>
<dbReference type="EMBL" id="FNZA01000002">
    <property type="protein sequence ID" value="SEI87681.1"/>
    <property type="molecule type" value="Genomic_DNA"/>
</dbReference>
<gene>
    <name evidence="1" type="ORF">SAMN04488058_102113</name>
</gene>